<dbReference type="SUPFAM" id="SSF53474">
    <property type="entry name" value="alpha/beta-Hydrolases"/>
    <property type="match status" value="1"/>
</dbReference>
<gene>
    <name evidence="2" type="ORF">FGL95_18060</name>
</gene>
<sequence length="246" mass="27401">MTLHDEGGSGPPILLLHGLMGSARTWSRHVPWLREFGHVYTFDAAGHGRPAPAQLTTEAFVDDLASAVESLTEPMVVIGHSMGALHGWCYAARYPDRIRGIVVEDMAPDFRGGTATHWAAMIAAWPQPFPTPDSVLEFFGPVAGQYFLDSFTRRDDGFHLHGSVATFRDISEEWGTREFWSQWLTISAPALVIEAEYTITLPNQMRRMANEHPAATYVRIADAGHLVHDDQPERYRDAVSAFLQTL</sequence>
<organism evidence="2 3">
    <name type="scientific">Antrihabitans stalactiti</name>
    <dbReference type="NCBI Taxonomy" id="2584121"/>
    <lineage>
        <taxon>Bacteria</taxon>
        <taxon>Bacillati</taxon>
        <taxon>Actinomycetota</taxon>
        <taxon>Actinomycetes</taxon>
        <taxon>Mycobacteriales</taxon>
        <taxon>Nocardiaceae</taxon>
        <taxon>Antrihabitans</taxon>
    </lineage>
</organism>
<dbReference type="InterPro" id="IPR000073">
    <property type="entry name" value="AB_hydrolase_1"/>
</dbReference>
<dbReference type="PANTHER" id="PTHR43194:SF2">
    <property type="entry name" value="PEROXISOMAL MEMBRANE PROTEIN LPX1"/>
    <property type="match status" value="1"/>
</dbReference>
<dbReference type="AlphaFoldDB" id="A0A848KGP7"/>
<dbReference type="Proteomes" id="UP000535543">
    <property type="component" value="Unassembled WGS sequence"/>
</dbReference>
<dbReference type="PANTHER" id="PTHR43194">
    <property type="entry name" value="HYDROLASE ALPHA/BETA FOLD FAMILY"/>
    <property type="match status" value="1"/>
</dbReference>
<dbReference type="InterPro" id="IPR029058">
    <property type="entry name" value="AB_hydrolase_fold"/>
</dbReference>
<dbReference type="GO" id="GO:0016787">
    <property type="term" value="F:hydrolase activity"/>
    <property type="evidence" value="ECO:0007669"/>
    <property type="project" value="UniProtKB-KW"/>
</dbReference>
<dbReference type="Gene3D" id="3.40.50.1820">
    <property type="entry name" value="alpha/beta hydrolase"/>
    <property type="match status" value="1"/>
</dbReference>
<reference evidence="2 3" key="1">
    <citation type="submission" date="2019-05" db="EMBL/GenBank/DDBJ databases">
        <authorList>
            <person name="Lee S.D."/>
        </authorList>
    </citation>
    <scope>NUCLEOTIDE SEQUENCE [LARGE SCALE GENOMIC DNA]</scope>
    <source>
        <strain evidence="2 3">YC2-7</strain>
    </source>
</reference>
<keyword evidence="3" id="KW-1185">Reference proteome</keyword>
<accession>A0A848KGP7</accession>
<proteinExistence type="predicted"/>
<evidence type="ECO:0000313" key="2">
    <source>
        <dbReference type="EMBL" id="NMN96946.1"/>
    </source>
</evidence>
<feature type="domain" description="AB hydrolase-1" evidence="1">
    <location>
        <begin position="13"/>
        <end position="238"/>
    </location>
</feature>
<evidence type="ECO:0000313" key="3">
    <source>
        <dbReference type="Proteomes" id="UP000535543"/>
    </source>
</evidence>
<keyword evidence="2" id="KW-0378">Hydrolase</keyword>
<comment type="caution">
    <text evidence="2">The sequence shown here is derived from an EMBL/GenBank/DDBJ whole genome shotgun (WGS) entry which is preliminary data.</text>
</comment>
<dbReference type="EMBL" id="VCQU01000006">
    <property type="protein sequence ID" value="NMN96946.1"/>
    <property type="molecule type" value="Genomic_DNA"/>
</dbReference>
<dbReference type="InterPro" id="IPR050228">
    <property type="entry name" value="Carboxylesterase_BioH"/>
</dbReference>
<dbReference type="Pfam" id="PF12697">
    <property type="entry name" value="Abhydrolase_6"/>
    <property type="match status" value="1"/>
</dbReference>
<name>A0A848KGP7_9NOCA</name>
<dbReference type="RefSeq" id="WP_169589393.1">
    <property type="nucleotide sequence ID" value="NZ_VCQU01000006.1"/>
</dbReference>
<protein>
    <submittedName>
        <fullName evidence="2">Alpha/beta hydrolase</fullName>
    </submittedName>
</protein>
<reference evidence="2 3" key="2">
    <citation type="submission" date="2020-06" db="EMBL/GenBank/DDBJ databases">
        <title>Antribacter stalactiti gen. nov., sp. nov., a new member of the family Nacardiaceae isolated from a cave.</title>
        <authorList>
            <person name="Kim I.S."/>
        </authorList>
    </citation>
    <scope>NUCLEOTIDE SEQUENCE [LARGE SCALE GENOMIC DNA]</scope>
    <source>
        <strain evidence="2 3">YC2-7</strain>
    </source>
</reference>
<evidence type="ECO:0000259" key="1">
    <source>
        <dbReference type="Pfam" id="PF12697"/>
    </source>
</evidence>